<keyword evidence="2" id="KW-0238">DNA-binding</keyword>
<evidence type="ECO:0000313" key="5">
    <source>
        <dbReference type="EMBL" id="CAG4883604.1"/>
    </source>
</evidence>
<dbReference type="PROSITE" id="PS00041">
    <property type="entry name" value="HTH_ARAC_FAMILY_1"/>
    <property type="match status" value="1"/>
</dbReference>
<accession>A0A916J3P9</accession>
<dbReference type="SUPFAM" id="SSF46689">
    <property type="entry name" value="Homeodomain-like"/>
    <property type="match status" value="1"/>
</dbReference>
<dbReference type="AlphaFoldDB" id="A0A916J3P9"/>
<comment type="caution">
    <text evidence="5">The sequence shown here is derived from an EMBL/GenBank/DDBJ whole genome shotgun (WGS) entry which is preliminary data.</text>
</comment>
<dbReference type="SMART" id="SM00342">
    <property type="entry name" value="HTH_ARAC"/>
    <property type="match status" value="1"/>
</dbReference>
<proteinExistence type="predicted"/>
<evidence type="ECO:0000256" key="1">
    <source>
        <dbReference type="ARBA" id="ARBA00023015"/>
    </source>
</evidence>
<protein>
    <recommendedName>
        <fullName evidence="4">HTH araC/xylS-type domain-containing protein</fullName>
    </recommendedName>
</protein>
<keyword evidence="3" id="KW-0804">Transcription</keyword>
<keyword evidence="6" id="KW-1185">Reference proteome</keyword>
<evidence type="ECO:0000313" key="6">
    <source>
        <dbReference type="Proteomes" id="UP000742786"/>
    </source>
</evidence>
<organism evidence="5 6">
    <name type="scientific">Georgfuchsia toluolica</name>
    <dbReference type="NCBI Taxonomy" id="424218"/>
    <lineage>
        <taxon>Bacteria</taxon>
        <taxon>Pseudomonadati</taxon>
        <taxon>Pseudomonadota</taxon>
        <taxon>Betaproteobacteria</taxon>
        <taxon>Nitrosomonadales</taxon>
        <taxon>Sterolibacteriaceae</taxon>
        <taxon>Georgfuchsia</taxon>
    </lineage>
</organism>
<keyword evidence="1" id="KW-0805">Transcription regulation</keyword>
<evidence type="ECO:0000259" key="4">
    <source>
        <dbReference type="PROSITE" id="PS01124"/>
    </source>
</evidence>
<evidence type="ECO:0000256" key="3">
    <source>
        <dbReference type="ARBA" id="ARBA00023163"/>
    </source>
</evidence>
<dbReference type="PANTHER" id="PTHR43280:SF31">
    <property type="entry name" value="TRANSCRIPTIONAL REGULATORY PROTEIN"/>
    <property type="match status" value="1"/>
</dbReference>
<dbReference type="InterPro" id="IPR035418">
    <property type="entry name" value="AraC-bd_2"/>
</dbReference>
<sequence length="318" mass="35657">MSMATPFAVEDQQLGQRLDDVSNAVVRVHAQKNAGLFDHYAVSYVKLATLTIHRIESDPVTVSRLDEDILADHVFDLLLHVQIEGTAVITQGEKIFTLERDSIAIVPGGIPYSVNYPERGSKIILRIPHRVFHERVLGREVRDFGATLFSGGGLVPVIINLLKSLTQDERKELTEIEQFTLADSFLALVGAVVRSRSKCGVDESERNHSARLCRILSYLEENFSDHELTPTRIADANFVSVRHLHGLFKQCGTTVSKWIWDRRLKAGREDLLDPSMASLTICEIAYRRGFNDSAHFSRAFKDRFGISPGQLRTKSSKG</sequence>
<dbReference type="Pfam" id="PF12833">
    <property type="entry name" value="HTH_18"/>
    <property type="match status" value="1"/>
</dbReference>
<dbReference type="InterPro" id="IPR018062">
    <property type="entry name" value="HTH_AraC-typ_CS"/>
</dbReference>
<name>A0A916J3P9_9PROT</name>
<dbReference type="Gene3D" id="1.10.10.60">
    <property type="entry name" value="Homeodomain-like"/>
    <property type="match status" value="1"/>
</dbReference>
<gene>
    <name evidence="5" type="ORF">GTOL_11487</name>
</gene>
<dbReference type="Pfam" id="PF14525">
    <property type="entry name" value="AraC_binding_2"/>
    <property type="match status" value="1"/>
</dbReference>
<dbReference type="EMBL" id="CAJQUM010000001">
    <property type="protein sequence ID" value="CAG4883604.1"/>
    <property type="molecule type" value="Genomic_DNA"/>
</dbReference>
<dbReference type="GO" id="GO:0003700">
    <property type="term" value="F:DNA-binding transcription factor activity"/>
    <property type="evidence" value="ECO:0007669"/>
    <property type="project" value="InterPro"/>
</dbReference>
<evidence type="ECO:0000256" key="2">
    <source>
        <dbReference type="ARBA" id="ARBA00023125"/>
    </source>
</evidence>
<dbReference type="PANTHER" id="PTHR43280">
    <property type="entry name" value="ARAC-FAMILY TRANSCRIPTIONAL REGULATOR"/>
    <property type="match status" value="1"/>
</dbReference>
<dbReference type="PRINTS" id="PR00032">
    <property type="entry name" value="HTHARAC"/>
</dbReference>
<dbReference type="PROSITE" id="PS01124">
    <property type="entry name" value="HTH_ARAC_FAMILY_2"/>
    <property type="match status" value="1"/>
</dbReference>
<dbReference type="InterPro" id="IPR020449">
    <property type="entry name" value="Tscrpt_reg_AraC-type_HTH"/>
</dbReference>
<feature type="domain" description="HTH araC/xylS-type" evidence="4">
    <location>
        <begin position="213"/>
        <end position="314"/>
    </location>
</feature>
<dbReference type="GO" id="GO:0043565">
    <property type="term" value="F:sequence-specific DNA binding"/>
    <property type="evidence" value="ECO:0007669"/>
    <property type="project" value="InterPro"/>
</dbReference>
<reference evidence="5" key="1">
    <citation type="submission" date="2021-04" db="EMBL/GenBank/DDBJ databases">
        <authorList>
            <person name="Hornung B."/>
        </authorList>
    </citation>
    <scope>NUCLEOTIDE SEQUENCE</scope>
    <source>
        <strain evidence="5">G5G6</strain>
    </source>
</reference>
<dbReference type="Proteomes" id="UP000742786">
    <property type="component" value="Unassembled WGS sequence"/>
</dbReference>
<dbReference type="InterPro" id="IPR009057">
    <property type="entry name" value="Homeodomain-like_sf"/>
</dbReference>
<dbReference type="InterPro" id="IPR018060">
    <property type="entry name" value="HTH_AraC"/>
</dbReference>